<feature type="domain" description="3D" evidence="3">
    <location>
        <begin position="102"/>
        <end position="162"/>
    </location>
</feature>
<feature type="chain" id="PRO_5038337252" evidence="2">
    <location>
        <begin position="20"/>
        <end position="166"/>
    </location>
</feature>
<protein>
    <submittedName>
        <fullName evidence="4">3D (Asp-Asp-Asp) domain-containing protein</fullName>
    </submittedName>
</protein>
<feature type="signal peptide" evidence="2">
    <location>
        <begin position="1"/>
        <end position="19"/>
    </location>
</feature>
<dbReference type="GO" id="GO:0004553">
    <property type="term" value="F:hydrolase activity, hydrolyzing O-glycosyl compounds"/>
    <property type="evidence" value="ECO:0007669"/>
    <property type="project" value="InterPro"/>
</dbReference>
<dbReference type="InterPro" id="IPR010611">
    <property type="entry name" value="3D_dom"/>
</dbReference>
<evidence type="ECO:0000313" key="5">
    <source>
        <dbReference type="Proteomes" id="UP000198553"/>
    </source>
</evidence>
<dbReference type="EMBL" id="FOBW01000015">
    <property type="protein sequence ID" value="SEN57132.1"/>
    <property type="molecule type" value="Genomic_DNA"/>
</dbReference>
<reference evidence="4" key="1">
    <citation type="submission" date="2016-10" db="EMBL/GenBank/DDBJ databases">
        <authorList>
            <person name="de Groot N.N."/>
        </authorList>
    </citation>
    <scope>NUCLEOTIDE SEQUENCE [LARGE SCALE GENOMIC DNA]</scope>
    <source>
        <strain evidence="4">B48</strain>
    </source>
</reference>
<keyword evidence="1 2" id="KW-0732">Signal</keyword>
<dbReference type="GO" id="GO:0009254">
    <property type="term" value="P:peptidoglycan turnover"/>
    <property type="evidence" value="ECO:0007669"/>
    <property type="project" value="InterPro"/>
</dbReference>
<dbReference type="CDD" id="cd22786">
    <property type="entry name" value="DPBB_YuiC-like"/>
    <property type="match status" value="1"/>
</dbReference>
<dbReference type="Gene3D" id="2.40.40.10">
    <property type="entry name" value="RlpA-like domain"/>
    <property type="match status" value="1"/>
</dbReference>
<dbReference type="PANTHER" id="PTHR39160">
    <property type="entry name" value="CELL WALL-BINDING PROTEIN YOCH"/>
    <property type="match status" value="1"/>
</dbReference>
<sequence>MLKLILSLLAATAISTATGVIVQAEEMNLNQDKNENVETIENSDIVQAAPVKPKNSAEAAVKETIKVSQEISVSATAYTAECKGCSGTTANGTDLQANPDVKVIAVDPAIIPLGSKVYVEGYGYAMAADTGGGINGNEIDVYLQEEEDAIEWGRKQVKVTIVEYKE</sequence>
<dbReference type="SUPFAM" id="SSF50685">
    <property type="entry name" value="Barwin-like endoglucanases"/>
    <property type="match status" value="1"/>
</dbReference>
<proteinExistence type="predicted"/>
<dbReference type="PANTHER" id="PTHR39160:SF4">
    <property type="entry name" value="RESUSCITATION-PROMOTING FACTOR RPFB"/>
    <property type="match status" value="1"/>
</dbReference>
<evidence type="ECO:0000256" key="1">
    <source>
        <dbReference type="ARBA" id="ARBA00022729"/>
    </source>
</evidence>
<organism evidence="4 5">
    <name type="scientific">Mesobacillus persicus</name>
    <dbReference type="NCBI Taxonomy" id="930146"/>
    <lineage>
        <taxon>Bacteria</taxon>
        <taxon>Bacillati</taxon>
        <taxon>Bacillota</taxon>
        <taxon>Bacilli</taxon>
        <taxon>Bacillales</taxon>
        <taxon>Bacillaceae</taxon>
        <taxon>Mesobacillus</taxon>
    </lineage>
</organism>
<evidence type="ECO:0000313" key="4">
    <source>
        <dbReference type="EMBL" id="SEN57132.1"/>
    </source>
</evidence>
<dbReference type="Proteomes" id="UP000198553">
    <property type="component" value="Unassembled WGS sequence"/>
</dbReference>
<dbReference type="RefSeq" id="WP_280139986.1">
    <property type="nucleotide sequence ID" value="NZ_FOBW01000015.1"/>
</dbReference>
<dbReference type="Pfam" id="PF06725">
    <property type="entry name" value="3D"/>
    <property type="match status" value="1"/>
</dbReference>
<name>A0A1H8HLM1_9BACI</name>
<evidence type="ECO:0000259" key="3">
    <source>
        <dbReference type="Pfam" id="PF06725"/>
    </source>
</evidence>
<dbReference type="GO" id="GO:0019867">
    <property type="term" value="C:outer membrane"/>
    <property type="evidence" value="ECO:0007669"/>
    <property type="project" value="InterPro"/>
</dbReference>
<dbReference type="AlphaFoldDB" id="A0A1H8HLM1"/>
<dbReference type="STRING" id="930146.SAMN05192533_11566"/>
<evidence type="ECO:0000256" key="2">
    <source>
        <dbReference type="SAM" id="SignalP"/>
    </source>
</evidence>
<dbReference type="InterPro" id="IPR051933">
    <property type="entry name" value="Resuscitation_pf_RpfB"/>
</dbReference>
<dbReference type="InterPro" id="IPR036908">
    <property type="entry name" value="RlpA-like_sf"/>
</dbReference>
<accession>A0A1H8HLM1</accession>
<gene>
    <name evidence="4" type="ORF">SAMN05192533_11566</name>
</gene>
<keyword evidence="5" id="KW-1185">Reference proteome</keyword>